<evidence type="ECO:0000313" key="5">
    <source>
        <dbReference type="Proteomes" id="UP000614601"/>
    </source>
</evidence>
<dbReference type="Pfam" id="PF00595">
    <property type="entry name" value="PDZ"/>
    <property type="match status" value="2"/>
</dbReference>
<feature type="compositionally biased region" description="Basic and acidic residues" evidence="2">
    <location>
        <begin position="294"/>
        <end position="322"/>
    </location>
</feature>
<dbReference type="SMART" id="SM00228">
    <property type="entry name" value="PDZ"/>
    <property type="match status" value="2"/>
</dbReference>
<evidence type="ECO:0000259" key="3">
    <source>
        <dbReference type="PROSITE" id="PS50106"/>
    </source>
</evidence>
<dbReference type="SUPFAM" id="SSF50156">
    <property type="entry name" value="PDZ domain-like"/>
    <property type="match status" value="2"/>
</dbReference>
<feature type="region of interest" description="Disordered" evidence="2">
    <location>
        <begin position="261"/>
        <end position="322"/>
    </location>
</feature>
<feature type="domain" description="PDZ" evidence="3">
    <location>
        <begin position="14"/>
        <end position="81"/>
    </location>
</feature>
<proteinExistence type="predicted"/>
<keyword evidence="1" id="KW-0677">Repeat</keyword>
<dbReference type="AlphaFoldDB" id="A0A811KT05"/>
<dbReference type="InterPro" id="IPR001478">
    <property type="entry name" value="PDZ"/>
</dbReference>
<feature type="domain" description="PDZ" evidence="3">
    <location>
        <begin position="142"/>
        <end position="224"/>
    </location>
</feature>
<evidence type="ECO:0000256" key="1">
    <source>
        <dbReference type="ARBA" id="ARBA00022737"/>
    </source>
</evidence>
<organism evidence="4 5">
    <name type="scientific">Bursaphelenchus okinawaensis</name>
    <dbReference type="NCBI Taxonomy" id="465554"/>
    <lineage>
        <taxon>Eukaryota</taxon>
        <taxon>Metazoa</taxon>
        <taxon>Ecdysozoa</taxon>
        <taxon>Nematoda</taxon>
        <taxon>Chromadorea</taxon>
        <taxon>Rhabditida</taxon>
        <taxon>Tylenchina</taxon>
        <taxon>Tylenchomorpha</taxon>
        <taxon>Aphelenchoidea</taxon>
        <taxon>Aphelenchoididae</taxon>
        <taxon>Bursaphelenchus</taxon>
    </lineage>
</organism>
<dbReference type="Proteomes" id="UP000614601">
    <property type="component" value="Unassembled WGS sequence"/>
</dbReference>
<dbReference type="InterPro" id="IPR051067">
    <property type="entry name" value="NHER"/>
</dbReference>
<dbReference type="Proteomes" id="UP000783686">
    <property type="component" value="Unassembled WGS sequence"/>
</dbReference>
<evidence type="ECO:0000256" key="2">
    <source>
        <dbReference type="SAM" id="MobiDB-lite"/>
    </source>
</evidence>
<dbReference type="InterPro" id="IPR036034">
    <property type="entry name" value="PDZ_sf"/>
</dbReference>
<dbReference type="PANTHER" id="PTHR14191">
    <property type="entry name" value="PDZ DOMAIN CONTAINING PROTEIN"/>
    <property type="match status" value="1"/>
</dbReference>
<dbReference type="PROSITE" id="PS50106">
    <property type="entry name" value="PDZ"/>
    <property type="match status" value="2"/>
</dbReference>
<keyword evidence="5" id="KW-1185">Reference proteome</keyword>
<dbReference type="EMBL" id="CAJFCW020000004">
    <property type="protein sequence ID" value="CAG9112788.1"/>
    <property type="molecule type" value="Genomic_DNA"/>
</dbReference>
<accession>A0A811KT05</accession>
<reference evidence="4" key="1">
    <citation type="submission" date="2020-09" db="EMBL/GenBank/DDBJ databases">
        <authorList>
            <person name="Kikuchi T."/>
        </authorList>
    </citation>
    <scope>NUCLEOTIDE SEQUENCE</scope>
    <source>
        <strain evidence="4">SH1</strain>
    </source>
</reference>
<comment type="caution">
    <text evidence="4">The sequence shown here is derived from an EMBL/GenBank/DDBJ whole genome shotgun (WGS) entry which is preliminary data.</text>
</comment>
<gene>
    <name evidence="4" type="ORF">BOKJ2_LOCUS8574</name>
</gene>
<dbReference type="PANTHER" id="PTHR14191:SF3">
    <property type="entry name" value="NA(+)_H(+) EXCHANGE REGULATORY COFACTOR-LIKE PROTEIN NRFL-1"/>
    <property type="match status" value="1"/>
</dbReference>
<dbReference type="Gene3D" id="2.30.42.10">
    <property type="match status" value="2"/>
</dbReference>
<dbReference type="CDD" id="cd06768">
    <property type="entry name" value="PDZ_NHERF-like"/>
    <property type="match status" value="2"/>
</dbReference>
<name>A0A811KT05_9BILA</name>
<sequence>MNIALPQDAPSPRICRIQKTHSDDEYGFNLHAEKSKGQYVGSVDGDSPADHGGLKKNDRIVGVNGELVIGIPHKEVVQKIKVNPLFCELFVLSEPDFLWYQNNQISITYDLPNIVRPVSEKPAEAPVAHRAGTPPMTPRPLLCQLKKTSPNHEFGFNLHAERNKGHFIGSVDKGGIADFAGLETGQRIVGVNGQLIYPSSPHKAIVALIKRDPLDTSLLVASEDVDRWYTENGIPYSFDVAKVHRAYITADLTSRTATISSHRANGTSQGYPSASSFYTPPEDAQTDSVYLPSEAKEDESRDTSETSEVHESDNSVSSEVRDLQNVENAAVGSPDDLLEKVFSSVPPPREEQNKHVINNYNNTAPLAPISVRNSLTDSSPLSSPEKDENVDIFKMSAKKARELLKPKKRDLRVQSTMTLEEKHQLIANL</sequence>
<protein>
    <recommendedName>
        <fullName evidence="3">PDZ domain-containing protein</fullName>
    </recommendedName>
</protein>
<dbReference type="EMBL" id="CAJFDH010000004">
    <property type="protein sequence ID" value="CAD5219698.1"/>
    <property type="molecule type" value="Genomic_DNA"/>
</dbReference>
<feature type="compositionally biased region" description="Polar residues" evidence="2">
    <location>
        <begin position="261"/>
        <end position="278"/>
    </location>
</feature>
<dbReference type="OrthoDB" id="10007415at2759"/>
<dbReference type="GO" id="GO:0016324">
    <property type="term" value="C:apical plasma membrane"/>
    <property type="evidence" value="ECO:0007669"/>
    <property type="project" value="TreeGrafter"/>
</dbReference>
<dbReference type="GO" id="GO:0072659">
    <property type="term" value="P:protein localization to plasma membrane"/>
    <property type="evidence" value="ECO:0007669"/>
    <property type="project" value="TreeGrafter"/>
</dbReference>
<evidence type="ECO:0000313" key="4">
    <source>
        <dbReference type="EMBL" id="CAD5219698.1"/>
    </source>
</evidence>
<dbReference type="GO" id="GO:0043495">
    <property type="term" value="F:protein-membrane adaptor activity"/>
    <property type="evidence" value="ECO:0007669"/>
    <property type="project" value="TreeGrafter"/>
</dbReference>